<organism evidence="5 6">
    <name type="scientific">Acetobacter estunensis</name>
    <dbReference type="NCBI Taxonomy" id="104097"/>
    <lineage>
        <taxon>Bacteria</taxon>
        <taxon>Pseudomonadati</taxon>
        <taxon>Pseudomonadota</taxon>
        <taxon>Alphaproteobacteria</taxon>
        <taxon>Acetobacterales</taxon>
        <taxon>Acetobacteraceae</taxon>
        <taxon>Acetobacter</taxon>
    </lineage>
</organism>
<dbReference type="InterPro" id="IPR027417">
    <property type="entry name" value="P-loop_NTPase"/>
</dbReference>
<dbReference type="Gene3D" id="3.40.50.300">
    <property type="entry name" value="P-loop containing nucleotide triphosphate hydrolases"/>
    <property type="match status" value="1"/>
</dbReference>
<feature type="domain" description="CagE TrbE VirB component of type IV transporter system central" evidence="4">
    <location>
        <begin position="174"/>
        <end position="376"/>
    </location>
</feature>
<dbReference type="RefSeq" id="WP_075594841.1">
    <property type="nucleotide sequence ID" value="NZ_WOTH01000036.1"/>
</dbReference>
<protein>
    <submittedName>
        <fullName evidence="5">VirB4 family type IV secretion/conjugal transfer ATPase</fullName>
    </submittedName>
</protein>
<dbReference type="GO" id="GO:0005524">
    <property type="term" value="F:ATP binding"/>
    <property type="evidence" value="ECO:0007669"/>
    <property type="project" value="UniProtKB-KW"/>
</dbReference>
<keyword evidence="2" id="KW-0547">Nucleotide-binding</keyword>
<comment type="similarity">
    <text evidence="1">Belongs to the TrbE/VirB4 family.</text>
</comment>
<evidence type="ECO:0000256" key="2">
    <source>
        <dbReference type="ARBA" id="ARBA00022741"/>
    </source>
</evidence>
<evidence type="ECO:0000313" key="5">
    <source>
        <dbReference type="EMBL" id="NHO54876.1"/>
    </source>
</evidence>
<dbReference type="EMBL" id="WOTH01000036">
    <property type="protein sequence ID" value="NHO54876.1"/>
    <property type="molecule type" value="Genomic_DNA"/>
</dbReference>
<dbReference type="AlphaFoldDB" id="A0A967EE14"/>
<evidence type="ECO:0000256" key="1">
    <source>
        <dbReference type="ARBA" id="ARBA00006512"/>
    </source>
</evidence>
<comment type="caution">
    <text evidence="5">The sequence shown here is derived from an EMBL/GenBank/DDBJ whole genome shotgun (WGS) entry which is preliminary data.</text>
</comment>
<dbReference type="SUPFAM" id="SSF52540">
    <property type="entry name" value="P-loop containing nucleoside triphosphate hydrolases"/>
    <property type="match status" value="1"/>
</dbReference>
<keyword evidence="6" id="KW-1185">Reference proteome</keyword>
<evidence type="ECO:0000313" key="6">
    <source>
        <dbReference type="Proteomes" id="UP000597459"/>
    </source>
</evidence>
<dbReference type="Pfam" id="PF03135">
    <property type="entry name" value="CagE_TrbE_VirB"/>
    <property type="match status" value="1"/>
</dbReference>
<dbReference type="NCBIfam" id="NF010427">
    <property type="entry name" value="PRK13853.1"/>
    <property type="match status" value="1"/>
</dbReference>
<keyword evidence="3" id="KW-0067">ATP-binding</keyword>
<dbReference type="InterPro" id="IPR051162">
    <property type="entry name" value="T4SS_component"/>
</dbReference>
<dbReference type="InterPro" id="IPR018145">
    <property type="entry name" value="CagE_TrbE_VirB_cntrl_dom"/>
</dbReference>
<name>A0A967EE14_9PROT</name>
<dbReference type="PANTHER" id="PTHR30121:SF12">
    <property type="entry name" value="TYPE IV SECRETION SYSTEM PROTEIN CAGE"/>
    <property type="match status" value="1"/>
</dbReference>
<sequence length="790" mass="87337">MFGKSGHAERSGEVYLPYVGHIAQDVVLLRDGSVLAMGHVKGVPFELEEPAVRNGRKRNLNTVLRNIADDNVTVSTHMIRHPDVPDLPETDFRSDFARKMSNAYKERVLEGRLYRNDYFLTITVTPRNALGKMGSRLLRVGKGHASEGSEATVRQLEDVWQIVSSALDSYGVRRLGLRERNGVVFTEIGEALRLIISARWMPVPVVSGSLGASIYTDRVICGKRGVEIRSLDRSFVGGIFSFREYPARTRPGMLNALLSVEFPVVVSQSFGFLTRAQADDKLTLKSNQMASSGDKATSQLDQLADAVDKLISNEFVFGAHHFSLAVYADDLVQLGERSARARARLTDAGAVVVQEGIGQEAAFWSQLPGNWEFRTRPGSINSSNFAALSTFDNFPVGSRDGYWGTAIARFRTDGATPYDYVPHVKDVGMTAIFGPIGSGKTTFLMFVMAMMEQALSAVNGAVVFFDKDRGGQLLVLATGGTYLVLKRGVSCGLAPLRGLQGTADDIEFLRHWITGLIESDGKGAISSEDAKRLQRGIARQMSYPVEMRSLAGLRQFLLHGPEEGAGARLERWCRGGALGWLFDGETDEVDLSSSITGFDLTAFLDHDQICAPTAAYLLYRIEKVVDGRRFLMSCDEFRAYLLDPKFAAVIDKFLLTVRKNNGMLILATQQPEHVLESKLGSSLVAQCMTKILYPSPTADRHAYITGLSCTEGEYRAVREGMVGDPKRFLMKRENGSVICEFDLSSMPEYIAVLSGRANRANFAERLREEYGDNPSQWLDHFMARYHEAKD</sequence>
<dbReference type="NCBIfam" id="TIGR00929">
    <property type="entry name" value="VirB4_CagE"/>
    <property type="match status" value="1"/>
</dbReference>
<evidence type="ECO:0000256" key="3">
    <source>
        <dbReference type="ARBA" id="ARBA00022840"/>
    </source>
</evidence>
<accession>A0A967EE14</accession>
<dbReference type="PANTHER" id="PTHR30121">
    <property type="entry name" value="UNCHARACTERIZED PROTEIN YJGR-RELATED"/>
    <property type="match status" value="1"/>
</dbReference>
<dbReference type="InterPro" id="IPR004346">
    <property type="entry name" value="CagE_TrbE_VirB"/>
</dbReference>
<gene>
    <name evidence="5" type="ORF">GOB87_13125</name>
</gene>
<evidence type="ECO:0000259" key="4">
    <source>
        <dbReference type="Pfam" id="PF03135"/>
    </source>
</evidence>
<reference evidence="5" key="1">
    <citation type="submission" date="2019-11" db="EMBL/GenBank/DDBJ databases">
        <title>Description of new Acetobacter species.</title>
        <authorList>
            <person name="Cleenwerck I."/>
            <person name="Sombolestani A.S."/>
        </authorList>
    </citation>
    <scope>NUCLEOTIDE SEQUENCE</scope>
    <source>
        <strain evidence="5">LMG 1626</strain>
    </source>
</reference>
<dbReference type="Proteomes" id="UP000597459">
    <property type="component" value="Unassembled WGS sequence"/>
</dbReference>
<proteinExistence type="inferred from homology"/>